<dbReference type="PANTHER" id="PTHR34391">
    <property type="entry name" value="UPF0658 GOLGI APPARATUS MEMBRANE PROTEIN C1952.10C-RELATED"/>
    <property type="match status" value="1"/>
</dbReference>
<protein>
    <submittedName>
        <fullName evidence="3">Uncharacterized protein</fullName>
    </submittedName>
</protein>
<sequence length="362" mass="40321">MAIERFLGTRVQRLFLAAVALECTLVIIMVAISFAFVQSDVADNTLSAYKTLPCYFALFVLAGAFTLYITIDALWNRNVIQLVGMLLFSGGLCIFSGIQIREVRIALAIQQCEPVHVQSCQDLFNIVERFLIVVPIIIGLAIMAYMWCTMKLFAEFGWAVFHVIGADPRMKHMYRYYEVFVCLLKFDYFAVVALTMQLTILVLNADTAEYALTIAAIPITLVLLVGCGWAVKKEVKSVMLFSLALMLAAMAYILYKMTRFWVGPHASNYTTTRGTLTFFSIVSFLMLGATFCVGVRCMTFFGRGLKQAHEGAPERRRAKLARAASERGEDSGESAFAFGLGEGKQRPGQQVGVPLEERMSID</sequence>
<evidence type="ECO:0000313" key="4">
    <source>
        <dbReference type="Proteomes" id="UP000076842"/>
    </source>
</evidence>
<dbReference type="PANTHER" id="PTHR34391:SF1">
    <property type="entry name" value="UPF0658 GOLGI APPARATUS MEMBRANE PROTEIN C1952.10C-RELATED"/>
    <property type="match status" value="1"/>
</dbReference>
<organism evidence="3 4">
    <name type="scientific">Calocera cornea HHB12733</name>
    <dbReference type="NCBI Taxonomy" id="1353952"/>
    <lineage>
        <taxon>Eukaryota</taxon>
        <taxon>Fungi</taxon>
        <taxon>Dikarya</taxon>
        <taxon>Basidiomycota</taxon>
        <taxon>Agaricomycotina</taxon>
        <taxon>Dacrymycetes</taxon>
        <taxon>Dacrymycetales</taxon>
        <taxon>Dacrymycetaceae</taxon>
        <taxon>Calocera</taxon>
    </lineage>
</organism>
<dbReference type="EMBL" id="KV423922">
    <property type="protein sequence ID" value="KZT61528.1"/>
    <property type="molecule type" value="Genomic_DNA"/>
</dbReference>
<dbReference type="AlphaFoldDB" id="A0A165J8W3"/>
<dbReference type="InterPro" id="IPR040410">
    <property type="entry name" value="UPF0658_Golgi"/>
</dbReference>
<keyword evidence="2" id="KW-0812">Transmembrane</keyword>
<reference evidence="3 4" key="1">
    <citation type="journal article" date="2016" name="Mol. Biol. Evol.">
        <title>Comparative Genomics of Early-Diverging Mushroom-Forming Fungi Provides Insights into the Origins of Lignocellulose Decay Capabilities.</title>
        <authorList>
            <person name="Nagy L.G."/>
            <person name="Riley R."/>
            <person name="Tritt A."/>
            <person name="Adam C."/>
            <person name="Daum C."/>
            <person name="Floudas D."/>
            <person name="Sun H."/>
            <person name="Yadav J.S."/>
            <person name="Pangilinan J."/>
            <person name="Larsson K.H."/>
            <person name="Matsuura K."/>
            <person name="Barry K."/>
            <person name="Labutti K."/>
            <person name="Kuo R."/>
            <person name="Ohm R.A."/>
            <person name="Bhattacharya S.S."/>
            <person name="Shirouzu T."/>
            <person name="Yoshinaga Y."/>
            <person name="Martin F.M."/>
            <person name="Grigoriev I.V."/>
            <person name="Hibbett D.S."/>
        </authorList>
    </citation>
    <scope>NUCLEOTIDE SEQUENCE [LARGE SCALE GENOMIC DNA]</scope>
    <source>
        <strain evidence="3 4">HHB12733</strain>
    </source>
</reference>
<feature type="transmembrane region" description="Helical" evidence="2">
    <location>
        <begin position="56"/>
        <end position="75"/>
    </location>
</feature>
<evidence type="ECO:0000313" key="3">
    <source>
        <dbReference type="EMBL" id="KZT61528.1"/>
    </source>
</evidence>
<evidence type="ECO:0000256" key="1">
    <source>
        <dbReference type="SAM" id="MobiDB-lite"/>
    </source>
</evidence>
<feature type="transmembrane region" description="Helical" evidence="2">
    <location>
        <begin position="82"/>
        <end position="100"/>
    </location>
</feature>
<feature type="transmembrane region" description="Helical" evidence="2">
    <location>
        <begin position="210"/>
        <end position="231"/>
    </location>
</feature>
<accession>A0A165J8W3</accession>
<feature type="transmembrane region" description="Helical" evidence="2">
    <location>
        <begin position="179"/>
        <end position="204"/>
    </location>
</feature>
<proteinExistence type="predicted"/>
<feature type="transmembrane region" description="Helical" evidence="2">
    <location>
        <begin position="238"/>
        <end position="255"/>
    </location>
</feature>
<name>A0A165J8W3_9BASI</name>
<dbReference type="InParanoid" id="A0A165J8W3"/>
<dbReference type="OrthoDB" id="2448307at2759"/>
<keyword evidence="4" id="KW-1185">Reference proteome</keyword>
<gene>
    <name evidence="3" type="ORF">CALCODRAFT_427501</name>
</gene>
<feature type="transmembrane region" description="Helical" evidence="2">
    <location>
        <begin position="130"/>
        <end position="148"/>
    </location>
</feature>
<feature type="transmembrane region" description="Helical" evidence="2">
    <location>
        <begin position="275"/>
        <end position="297"/>
    </location>
</feature>
<feature type="region of interest" description="Disordered" evidence="1">
    <location>
        <begin position="319"/>
        <end position="362"/>
    </location>
</feature>
<dbReference type="Proteomes" id="UP000076842">
    <property type="component" value="Unassembled WGS sequence"/>
</dbReference>
<keyword evidence="2" id="KW-1133">Transmembrane helix</keyword>
<feature type="transmembrane region" description="Helical" evidence="2">
    <location>
        <begin position="14"/>
        <end position="36"/>
    </location>
</feature>
<evidence type="ECO:0000256" key="2">
    <source>
        <dbReference type="SAM" id="Phobius"/>
    </source>
</evidence>
<dbReference type="GO" id="GO:0005794">
    <property type="term" value="C:Golgi apparatus"/>
    <property type="evidence" value="ECO:0007669"/>
    <property type="project" value="TreeGrafter"/>
</dbReference>
<keyword evidence="2" id="KW-0472">Membrane</keyword>